<proteinExistence type="predicted"/>
<dbReference type="EMBL" id="FWFJ01000038">
    <property type="protein sequence ID" value="SLN66779.1"/>
    <property type="molecule type" value="Genomic_DNA"/>
</dbReference>
<evidence type="ECO:0000313" key="4">
    <source>
        <dbReference type="Proteomes" id="UP000194012"/>
    </source>
</evidence>
<evidence type="ECO:0000256" key="1">
    <source>
        <dbReference type="SAM" id="MobiDB-lite"/>
    </source>
</evidence>
<keyword evidence="4" id="KW-1185">Reference proteome</keyword>
<organism evidence="3 4">
    <name type="scientific">Roseovarius gaetbuli</name>
    <dbReference type="NCBI Taxonomy" id="1356575"/>
    <lineage>
        <taxon>Bacteria</taxon>
        <taxon>Pseudomonadati</taxon>
        <taxon>Pseudomonadota</taxon>
        <taxon>Alphaproteobacteria</taxon>
        <taxon>Rhodobacterales</taxon>
        <taxon>Roseobacteraceae</taxon>
        <taxon>Roseovarius</taxon>
    </lineage>
</organism>
<dbReference type="AlphaFoldDB" id="A0A1X7A073"/>
<feature type="domain" description="Integrase catalytic" evidence="2">
    <location>
        <begin position="5"/>
        <end position="52"/>
    </location>
</feature>
<dbReference type="OrthoDB" id="9814072at2"/>
<dbReference type="Pfam" id="PF13683">
    <property type="entry name" value="rve_3"/>
    <property type="match status" value="1"/>
</dbReference>
<evidence type="ECO:0000313" key="3">
    <source>
        <dbReference type="EMBL" id="SLN66779.1"/>
    </source>
</evidence>
<feature type="compositionally biased region" description="Basic and acidic residues" evidence="1">
    <location>
        <begin position="53"/>
        <end position="67"/>
    </location>
</feature>
<dbReference type="Proteomes" id="UP000194012">
    <property type="component" value="Unassembled WGS sequence"/>
</dbReference>
<gene>
    <name evidence="3" type="ORF">ROG8370_03126</name>
</gene>
<reference evidence="4" key="1">
    <citation type="submission" date="2017-03" db="EMBL/GenBank/DDBJ databases">
        <authorList>
            <person name="Rodrigo-Torres L."/>
            <person name="Arahal R.D."/>
            <person name="Lucena T."/>
        </authorList>
    </citation>
    <scope>NUCLEOTIDE SEQUENCE [LARGE SCALE GENOMIC DNA]</scope>
    <source>
        <strain evidence="4">CECT 8370</strain>
    </source>
</reference>
<evidence type="ECO:0000259" key="2">
    <source>
        <dbReference type="Pfam" id="PF13683"/>
    </source>
</evidence>
<accession>A0A1X7A073</accession>
<dbReference type="GO" id="GO:0015074">
    <property type="term" value="P:DNA integration"/>
    <property type="evidence" value="ECO:0007669"/>
    <property type="project" value="InterPro"/>
</dbReference>
<feature type="region of interest" description="Disordered" evidence="1">
    <location>
        <begin position="38"/>
        <end position="67"/>
    </location>
</feature>
<sequence length="67" mass="7756">MHRRERLWRSLGSKCVYLHAFERGAGAKSSVGEWRAYDNAERPHSNTETLTPDEVHSRKTEPMRMAA</sequence>
<name>A0A1X7A073_9RHOB</name>
<dbReference type="InterPro" id="IPR012337">
    <property type="entry name" value="RNaseH-like_sf"/>
</dbReference>
<dbReference type="SUPFAM" id="SSF53098">
    <property type="entry name" value="Ribonuclease H-like"/>
    <property type="match status" value="1"/>
</dbReference>
<protein>
    <recommendedName>
        <fullName evidence="2">Integrase catalytic domain-containing protein</fullName>
    </recommendedName>
</protein>
<dbReference type="InterPro" id="IPR001584">
    <property type="entry name" value="Integrase_cat-core"/>
</dbReference>